<dbReference type="EMBL" id="BMKP01000009">
    <property type="protein sequence ID" value="GGF23240.1"/>
    <property type="molecule type" value="Genomic_DNA"/>
</dbReference>
<dbReference type="SUPFAM" id="SSF52129">
    <property type="entry name" value="Caspase-like"/>
    <property type="match status" value="1"/>
</dbReference>
<dbReference type="Gene3D" id="3.40.50.1460">
    <property type="match status" value="1"/>
</dbReference>
<feature type="domain" description="Peptidase C14 caspase" evidence="1">
    <location>
        <begin position="2"/>
        <end position="216"/>
    </location>
</feature>
<gene>
    <name evidence="2" type="ORF">GCM10011518_35680</name>
</gene>
<accession>A0ABQ1UP89</accession>
<evidence type="ECO:0000259" key="1">
    <source>
        <dbReference type="Pfam" id="PF00656"/>
    </source>
</evidence>
<dbReference type="Proteomes" id="UP000655016">
    <property type="component" value="Unassembled WGS sequence"/>
</dbReference>
<comment type="caution">
    <text evidence="2">The sequence shown here is derived from an EMBL/GenBank/DDBJ whole genome shotgun (WGS) entry which is preliminary data.</text>
</comment>
<evidence type="ECO:0000313" key="2">
    <source>
        <dbReference type="EMBL" id="GGF23240.1"/>
    </source>
</evidence>
<reference evidence="3" key="1">
    <citation type="journal article" date="2019" name="Int. J. Syst. Evol. Microbiol.">
        <title>The Global Catalogue of Microorganisms (GCM) 10K type strain sequencing project: providing services to taxonomists for standard genome sequencing and annotation.</title>
        <authorList>
            <consortium name="The Broad Institute Genomics Platform"/>
            <consortium name="The Broad Institute Genome Sequencing Center for Infectious Disease"/>
            <person name="Wu L."/>
            <person name="Ma J."/>
        </authorList>
    </citation>
    <scope>NUCLEOTIDE SEQUENCE [LARGE SCALE GENOMIC DNA]</scope>
    <source>
        <strain evidence="3">CGMCC 1.16060</strain>
    </source>
</reference>
<organism evidence="2 3">
    <name type="scientific">Flavobacterium limi</name>
    <dbReference type="NCBI Taxonomy" id="2045105"/>
    <lineage>
        <taxon>Bacteria</taxon>
        <taxon>Pseudomonadati</taxon>
        <taxon>Bacteroidota</taxon>
        <taxon>Flavobacteriia</taxon>
        <taxon>Flavobacteriales</taxon>
        <taxon>Flavobacteriaceae</taxon>
        <taxon>Flavobacterium</taxon>
    </lineage>
</organism>
<sequence length="469" mass="54401">MNIAIILAVSKYNNSANNLPASKKDGDIISGILHSTKKYDKILTINNNESSSETKELLSNFFIENKGIKIEELFFYYSGHGEFTNDEFYYLLSDFDLKRKNQTSLQNNEVDDLIRTLNPNIVVKVIDACQSGTSYIKESDVLTKYFNETKKGFNKCYFLNSSLSNQSSYQDDNLSFFTYSFVQSLKDHPSSEIRYKDIIDFILDDFQGNEEQTPFFVIQAELTEKFCALNEDLKNYLVNFQIENKSSSKEDKKNPTLLELVRSNAKEYVDKEGALKAMEYCKIQFEKLKLDQEIAELYDVEMHFLLDQNSIVGIKTIGKWLRDNKNDFFAKPLYSQEYNEYNGEVHNILSGYNFLVDDAPYTALIIEIMSKFPNLKSYRCNVAFLVSKKEISFFYTVLQYIEDGWDTRKLDIEKIKWTYNISKIAIENSMIGGIESVFETINDRIKADINNQFGLKNEEGEEESDDLPF</sequence>
<keyword evidence="3" id="KW-1185">Reference proteome</keyword>
<evidence type="ECO:0000313" key="3">
    <source>
        <dbReference type="Proteomes" id="UP000655016"/>
    </source>
</evidence>
<name>A0ABQ1UP89_9FLAO</name>
<dbReference type="RefSeq" id="WP_163395798.1">
    <property type="nucleotide sequence ID" value="NZ_BMKP01000009.1"/>
</dbReference>
<proteinExistence type="predicted"/>
<dbReference type="InterPro" id="IPR029030">
    <property type="entry name" value="Caspase-like_dom_sf"/>
</dbReference>
<dbReference type="Pfam" id="PF00656">
    <property type="entry name" value="Peptidase_C14"/>
    <property type="match status" value="1"/>
</dbReference>
<protein>
    <recommendedName>
        <fullName evidence="1">Peptidase C14 caspase domain-containing protein</fullName>
    </recommendedName>
</protein>
<dbReference type="InterPro" id="IPR011600">
    <property type="entry name" value="Pept_C14_caspase"/>
</dbReference>